<evidence type="ECO:0000313" key="3">
    <source>
        <dbReference type="Proteomes" id="UP000235786"/>
    </source>
</evidence>
<accession>A0A2J6SBJ9</accession>
<dbReference type="EMBL" id="KZ613937">
    <property type="protein sequence ID" value="PMD48134.1"/>
    <property type="molecule type" value="Genomic_DNA"/>
</dbReference>
<protein>
    <submittedName>
        <fullName evidence="2">Uncharacterized protein</fullName>
    </submittedName>
</protein>
<proteinExistence type="predicted"/>
<name>A0A2J6SBJ9_HYAVF</name>
<dbReference type="Proteomes" id="UP000235786">
    <property type="component" value="Unassembled WGS sequence"/>
</dbReference>
<evidence type="ECO:0000256" key="1">
    <source>
        <dbReference type="SAM" id="MobiDB-lite"/>
    </source>
</evidence>
<keyword evidence="3" id="KW-1185">Reference proteome</keyword>
<organism evidence="2 3">
    <name type="scientific">Hyaloscypha variabilis (strain UAMH 11265 / GT02V1 / F)</name>
    <name type="common">Meliniomyces variabilis</name>
    <dbReference type="NCBI Taxonomy" id="1149755"/>
    <lineage>
        <taxon>Eukaryota</taxon>
        <taxon>Fungi</taxon>
        <taxon>Dikarya</taxon>
        <taxon>Ascomycota</taxon>
        <taxon>Pezizomycotina</taxon>
        <taxon>Leotiomycetes</taxon>
        <taxon>Helotiales</taxon>
        <taxon>Hyaloscyphaceae</taxon>
        <taxon>Hyaloscypha</taxon>
        <taxon>Hyaloscypha variabilis</taxon>
    </lineage>
</organism>
<sequence length="121" mass="13478">MQCNARQESPPPPPLPLHLRLHPSSNSNSNSNSVLLFLRRCFLGIMLPSISHPRPASRLSRIFSSAAPLPATAFGSSTRIHPVPFIYNQYIRTTTTIPSIDVLVLPLPHLISYSNFILTFF</sequence>
<reference evidence="2 3" key="1">
    <citation type="submission" date="2016-04" db="EMBL/GenBank/DDBJ databases">
        <title>A degradative enzymes factory behind the ericoid mycorrhizal symbiosis.</title>
        <authorList>
            <consortium name="DOE Joint Genome Institute"/>
            <person name="Martino E."/>
            <person name="Morin E."/>
            <person name="Grelet G."/>
            <person name="Kuo A."/>
            <person name="Kohler A."/>
            <person name="Daghino S."/>
            <person name="Barry K."/>
            <person name="Choi C."/>
            <person name="Cichocki N."/>
            <person name="Clum A."/>
            <person name="Copeland A."/>
            <person name="Hainaut M."/>
            <person name="Haridas S."/>
            <person name="Labutti K."/>
            <person name="Lindquist E."/>
            <person name="Lipzen A."/>
            <person name="Khouja H.-R."/>
            <person name="Murat C."/>
            <person name="Ohm R."/>
            <person name="Olson A."/>
            <person name="Spatafora J."/>
            <person name="Veneault-Fourrey C."/>
            <person name="Henrissat B."/>
            <person name="Grigoriev I."/>
            <person name="Martin F."/>
            <person name="Perotto S."/>
        </authorList>
    </citation>
    <scope>NUCLEOTIDE SEQUENCE [LARGE SCALE GENOMIC DNA]</scope>
    <source>
        <strain evidence="2 3">F</strain>
    </source>
</reference>
<evidence type="ECO:0000313" key="2">
    <source>
        <dbReference type="EMBL" id="PMD48134.1"/>
    </source>
</evidence>
<dbReference type="AlphaFoldDB" id="A0A2J6SBJ9"/>
<gene>
    <name evidence="2" type="ORF">L207DRAFT_1645</name>
</gene>
<feature type="region of interest" description="Disordered" evidence="1">
    <location>
        <begin position="1"/>
        <end position="30"/>
    </location>
</feature>